<comment type="caution">
    <text evidence="1">The sequence shown here is derived from an EMBL/GenBank/DDBJ whole genome shotgun (WGS) entry which is preliminary data.</text>
</comment>
<dbReference type="OrthoDB" id="2706031at2"/>
<reference evidence="1 2" key="1">
    <citation type="submission" date="2018-05" db="EMBL/GenBank/DDBJ databases">
        <title>Genomic analysis of Gracilibacillus dipsosauri DD1 reveals novel features of a salt-tolerant amylase.</title>
        <authorList>
            <person name="Deutch C.E."/>
            <person name="Yang S."/>
        </authorList>
    </citation>
    <scope>NUCLEOTIDE SEQUENCE [LARGE SCALE GENOMIC DNA]</scope>
    <source>
        <strain evidence="1 2">DD1</strain>
    </source>
</reference>
<evidence type="ECO:0000313" key="2">
    <source>
        <dbReference type="Proteomes" id="UP000245624"/>
    </source>
</evidence>
<name>A0A317KSK6_9BACI</name>
<dbReference type="EMBL" id="QGTD01000021">
    <property type="protein sequence ID" value="PWU66562.1"/>
    <property type="molecule type" value="Genomic_DNA"/>
</dbReference>
<keyword evidence="2" id="KW-1185">Reference proteome</keyword>
<proteinExistence type="predicted"/>
<organism evidence="1 2">
    <name type="scientific">Gracilibacillus dipsosauri</name>
    <dbReference type="NCBI Taxonomy" id="178340"/>
    <lineage>
        <taxon>Bacteria</taxon>
        <taxon>Bacillati</taxon>
        <taxon>Bacillota</taxon>
        <taxon>Bacilli</taxon>
        <taxon>Bacillales</taxon>
        <taxon>Bacillaceae</taxon>
        <taxon>Gracilibacillus</taxon>
    </lineage>
</organism>
<gene>
    <name evidence="1" type="ORF">DLJ74_19250</name>
</gene>
<dbReference type="AlphaFoldDB" id="A0A317KSK6"/>
<accession>A0A317KSK6</accession>
<dbReference type="RefSeq" id="WP_109985697.1">
    <property type="nucleotide sequence ID" value="NZ_QGTD01000021.1"/>
</dbReference>
<dbReference type="Proteomes" id="UP000245624">
    <property type="component" value="Unassembled WGS sequence"/>
</dbReference>
<protein>
    <submittedName>
        <fullName evidence="1">Uncharacterized protein</fullName>
    </submittedName>
</protein>
<evidence type="ECO:0000313" key="1">
    <source>
        <dbReference type="EMBL" id="PWU66562.1"/>
    </source>
</evidence>
<sequence>MRTTGQPLHLQPKHDWIFCLENLELAFEKEAFERILSKWNEGSSVEWIAKQERRQPLEILLCLIDHARRGRRIRPFARKIG</sequence>